<dbReference type="RefSeq" id="YP_010649381.1">
    <property type="nucleotide sequence ID" value="NC_070766.1"/>
</dbReference>
<dbReference type="Proteomes" id="UP000268902">
    <property type="component" value="Segment"/>
</dbReference>
<evidence type="ECO:0000313" key="1">
    <source>
        <dbReference type="EMBL" id="AYN56812.1"/>
    </source>
</evidence>
<dbReference type="KEGG" id="vg:77924929"/>
<name>A0A3G2KCR6_9CAUD</name>
<dbReference type="GeneID" id="77924929"/>
<organism evidence="1 2">
    <name type="scientific">Arthrobacter phage Adaia</name>
    <dbReference type="NCBI Taxonomy" id="2419945"/>
    <lineage>
        <taxon>Viruses</taxon>
        <taxon>Duplodnaviria</taxon>
        <taxon>Heunggongvirae</taxon>
        <taxon>Uroviricota</taxon>
        <taxon>Caudoviricetes</taxon>
        <taxon>Adaiavirus</taxon>
        <taxon>Adaiavirus adaia</taxon>
    </lineage>
</organism>
<gene>
    <name evidence="1" type="primary">25</name>
    <name evidence="1" type="ORF">PBI_ADAIA_25</name>
</gene>
<dbReference type="EMBL" id="MH834594">
    <property type="protein sequence ID" value="AYN56812.1"/>
    <property type="molecule type" value="Genomic_DNA"/>
</dbReference>
<sequence>MMRRLINRIQGKVWSAECPRCEWSAGRSDLTKEQADARLMLHKRNTGHYESETARYIFNLEKYLK</sequence>
<proteinExistence type="predicted"/>
<reference evidence="1 2" key="1">
    <citation type="submission" date="2018-09" db="EMBL/GenBank/DDBJ databases">
        <authorList>
            <person name="Fryberger R.B."/>
            <person name="Stoner T.H."/>
            <person name="Garlena R.A."/>
            <person name="Russell D.A."/>
            <person name="Pope W.H."/>
            <person name="Jacobs-Sera D."/>
            <person name="Hatfull G.F."/>
        </authorList>
    </citation>
    <scope>NUCLEOTIDE SEQUENCE [LARGE SCALE GENOMIC DNA]</scope>
</reference>
<evidence type="ECO:0000313" key="2">
    <source>
        <dbReference type="Proteomes" id="UP000268902"/>
    </source>
</evidence>
<keyword evidence="2" id="KW-1185">Reference proteome</keyword>
<protein>
    <submittedName>
        <fullName evidence="1">Uncharacterized protein</fullName>
    </submittedName>
</protein>
<accession>A0A3G2KCR6</accession>